<evidence type="ECO:0000313" key="1">
    <source>
        <dbReference type="EMBL" id="MEE6717016.1"/>
    </source>
</evidence>
<reference evidence="1 2" key="1">
    <citation type="submission" date="2023-02" db="EMBL/GenBank/DDBJ databases">
        <title>The predominant lactic acid bacteria and yeasts involved in the spontaneous fermentation of millet during the production of the traditional porridge Hausa koko in Ghana.</title>
        <authorList>
            <person name="Atter A."/>
            <person name="Diaz M."/>
        </authorList>
    </citation>
    <scope>NUCLEOTIDE SEQUENCE [LARGE SCALE GENOMIC DNA]</scope>
    <source>
        <strain evidence="1 2">FI11640</strain>
    </source>
</reference>
<dbReference type="PIRSF" id="PIRSF034934">
    <property type="entry name" value="AbiF_AbiD"/>
    <property type="match status" value="1"/>
</dbReference>
<gene>
    <name evidence="1" type="ORF">PS435_14260</name>
</gene>
<sequence>MRAKRKYTSIDEQIQLLKSRGLIISDEQRSHRYLLTNNYYNIINGYSKYFQNKPDVFIPLATFDEVSRLYFYDKEIKQIFLNSILSAEHHLKSVLAHRFAEAYPNKRYGYLDVGCYQDKSILNIAYTISRISNVIKESKKYKENSVSYYVDNYDDVPIWVIVDHLDFGDIQSMVRALPISIQNNIAKDMSGFLGENLNVQNVYLPPEVLNSFIGNIRETRNVCAHGNRLLDFKCRASAKYFPDLHDKFCFSEGSERRSVYDVFISLQCFLSRTEYYVLYNSLRKRTRTLANHLCSISINDISVHLGFPTDWQNGPTLIQ</sequence>
<dbReference type="RefSeq" id="WP_331244484.1">
    <property type="nucleotide sequence ID" value="NZ_JAQSGJ010000062.1"/>
</dbReference>
<comment type="caution">
    <text evidence="1">The sequence shown here is derived from an EMBL/GenBank/DDBJ whole genome shotgun (WGS) entry which is preliminary data.</text>
</comment>
<dbReference type="Pfam" id="PF07751">
    <property type="entry name" value="Abi_2"/>
    <property type="match status" value="1"/>
</dbReference>
<accession>A0ABU7T356</accession>
<keyword evidence="2" id="KW-1185">Reference proteome</keyword>
<dbReference type="InterPro" id="IPR017034">
    <property type="entry name" value="Abi_system_AbiD/AbiF"/>
</dbReference>
<name>A0ABU7T356_9LACO</name>
<proteinExistence type="predicted"/>
<dbReference type="Proteomes" id="UP001330016">
    <property type="component" value="Unassembled WGS sequence"/>
</dbReference>
<organism evidence="1 2">
    <name type="scientific">Schleiferilactobacillus harbinensis</name>
    <dbReference type="NCBI Taxonomy" id="304207"/>
    <lineage>
        <taxon>Bacteria</taxon>
        <taxon>Bacillati</taxon>
        <taxon>Bacillota</taxon>
        <taxon>Bacilli</taxon>
        <taxon>Lactobacillales</taxon>
        <taxon>Lactobacillaceae</taxon>
        <taxon>Schleiferilactobacillus</taxon>
    </lineage>
</organism>
<dbReference type="InterPro" id="IPR011664">
    <property type="entry name" value="Abi_system_AbiD/AbiF-like"/>
</dbReference>
<dbReference type="EMBL" id="JAQSGK010000062">
    <property type="protein sequence ID" value="MEE6717016.1"/>
    <property type="molecule type" value="Genomic_DNA"/>
</dbReference>
<protein>
    <submittedName>
        <fullName evidence="1">Abi family protein</fullName>
    </submittedName>
</protein>
<evidence type="ECO:0000313" key="2">
    <source>
        <dbReference type="Proteomes" id="UP001330016"/>
    </source>
</evidence>